<organism evidence="1 2">
    <name type="scientific">Pseudooceanicola atlanticus</name>
    <dbReference type="NCBI Taxonomy" id="1461694"/>
    <lineage>
        <taxon>Bacteria</taxon>
        <taxon>Pseudomonadati</taxon>
        <taxon>Pseudomonadota</taxon>
        <taxon>Alphaproteobacteria</taxon>
        <taxon>Rhodobacterales</taxon>
        <taxon>Paracoccaceae</taxon>
        <taxon>Pseudooceanicola</taxon>
    </lineage>
</organism>
<protein>
    <submittedName>
        <fullName evidence="1">Uncharacterized protein</fullName>
    </submittedName>
</protein>
<evidence type="ECO:0000313" key="1">
    <source>
        <dbReference type="EMBL" id="KGM50645.1"/>
    </source>
</evidence>
<dbReference type="Proteomes" id="UP000030004">
    <property type="component" value="Unassembled WGS sequence"/>
</dbReference>
<reference evidence="1 2" key="1">
    <citation type="journal article" date="2015" name="Antonie Van Leeuwenhoek">
        <title>Pseudooceanicola atlanticus gen. nov. sp. nov., isolated from surface seawater of the Atlantic Ocean and reclassification of Oceanicola batsensis, Oceanicola marinus, Oceanicola nitratireducens, Oceanicola nanhaiensis, Oceanicola antarcticus and Oceanicola flagellatus, as Pseudooceanicola batsensis comb. nov., Pseudooceanicola marinus comb. nov., Pseudooceanicola nitratireducens comb. nov., Pseudooceanicola nanhaiensis comb. nov., Pseudooceanicola antarcticus comb. nov., and Pseudooceanicola flagellatus comb. nov.</title>
        <authorList>
            <person name="Lai Q."/>
            <person name="Li G."/>
            <person name="Liu X."/>
            <person name="Du Y."/>
            <person name="Sun F."/>
            <person name="Shao Z."/>
        </authorList>
    </citation>
    <scope>NUCLEOTIDE SEQUENCE [LARGE SCALE GENOMIC DNA]</scope>
    <source>
        <strain evidence="1 2">22II-s11g</strain>
    </source>
</reference>
<sequence length="72" mass="7719">MTPEQRILALERELADTRSASARMVADIIRGLVETEAGRAEVADDLLASANDSRTAPIEARLARLMAAALRG</sequence>
<gene>
    <name evidence="1" type="ORF">ATO9_03975</name>
</gene>
<evidence type="ECO:0000313" key="2">
    <source>
        <dbReference type="Proteomes" id="UP000030004"/>
    </source>
</evidence>
<comment type="caution">
    <text evidence="1">The sequence shown here is derived from an EMBL/GenBank/DDBJ whole genome shotgun (WGS) entry which is preliminary data.</text>
</comment>
<dbReference type="OrthoDB" id="10002023at2"/>
<dbReference type="EMBL" id="AQQX01000001">
    <property type="protein sequence ID" value="KGM50645.1"/>
    <property type="molecule type" value="Genomic_DNA"/>
</dbReference>
<dbReference type="RefSeq" id="WP_043745213.1">
    <property type="nucleotide sequence ID" value="NZ_AQQX01000001.1"/>
</dbReference>
<proteinExistence type="predicted"/>
<dbReference type="AlphaFoldDB" id="A0A0A0EK14"/>
<keyword evidence="2" id="KW-1185">Reference proteome</keyword>
<accession>A0A0A0EK14</accession>
<name>A0A0A0EK14_9RHOB</name>